<comment type="caution">
    <text evidence="2">The sequence shown here is derived from an EMBL/GenBank/DDBJ whole genome shotgun (WGS) entry which is preliminary data.</text>
</comment>
<accession>A0A3D8R5X8</accession>
<dbReference type="Proteomes" id="UP000256645">
    <property type="component" value="Unassembled WGS sequence"/>
</dbReference>
<dbReference type="SUPFAM" id="SSF51658">
    <property type="entry name" value="Xylose isomerase-like"/>
    <property type="match status" value="1"/>
</dbReference>
<evidence type="ECO:0000259" key="1">
    <source>
        <dbReference type="Pfam" id="PF01261"/>
    </source>
</evidence>
<dbReference type="PANTHER" id="PTHR12110">
    <property type="entry name" value="HYDROXYPYRUVATE ISOMERASE"/>
    <property type="match status" value="1"/>
</dbReference>
<evidence type="ECO:0000313" key="2">
    <source>
        <dbReference type="EMBL" id="RDW69214.1"/>
    </source>
</evidence>
<evidence type="ECO:0000313" key="3">
    <source>
        <dbReference type="Proteomes" id="UP000256645"/>
    </source>
</evidence>
<keyword evidence="3" id="KW-1185">Reference proteome</keyword>
<dbReference type="InterPro" id="IPR036237">
    <property type="entry name" value="Xyl_isomerase-like_sf"/>
</dbReference>
<dbReference type="InterPro" id="IPR050312">
    <property type="entry name" value="IolE/XylAMocC-like"/>
</dbReference>
<gene>
    <name evidence="2" type="ORF">BP6252_08234</name>
</gene>
<feature type="domain" description="Xylose isomerase-like TIM barrel" evidence="1">
    <location>
        <begin position="32"/>
        <end position="306"/>
    </location>
</feature>
<proteinExistence type="predicted"/>
<reference evidence="2 3" key="1">
    <citation type="journal article" date="2018" name="IMA Fungus">
        <title>IMA Genome-F 9: Draft genome sequence of Annulohypoxylon stygium, Aspergillus mulundensis, Berkeleyomyces basicola (syn. Thielaviopsis basicola), Ceratocystis smalleyi, two Cercospora beticola strains, Coleophoma cylindrospora, Fusarium fracticaudum, Phialophora cf. hyalina, and Morchella septimelata.</title>
        <authorList>
            <person name="Wingfield B.D."/>
            <person name="Bills G.F."/>
            <person name="Dong Y."/>
            <person name="Huang W."/>
            <person name="Nel W.J."/>
            <person name="Swalarsk-Parry B.S."/>
            <person name="Vaghefi N."/>
            <person name="Wilken P.M."/>
            <person name="An Z."/>
            <person name="de Beer Z.W."/>
            <person name="De Vos L."/>
            <person name="Chen L."/>
            <person name="Duong T.A."/>
            <person name="Gao Y."/>
            <person name="Hammerbacher A."/>
            <person name="Kikkert J.R."/>
            <person name="Li Y."/>
            <person name="Li H."/>
            <person name="Li K."/>
            <person name="Li Q."/>
            <person name="Liu X."/>
            <person name="Ma X."/>
            <person name="Naidoo K."/>
            <person name="Pethybridge S.J."/>
            <person name="Sun J."/>
            <person name="Steenkamp E.T."/>
            <person name="van der Nest M.A."/>
            <person name="van Wyk S."/>
            <person name="Wingfield M.J."/>
            <person name="Xiong C."/>
            <person name="Yue Q."/>
            <person name="Zhang X."/>
        </authorList>
    </citation>
    <scope>NUCLEOTIDE SEQUENCE [LARGE SCALE GENOMIC DNA]</scope>
    <source>
        <strain evidence="2 3">BP6252</strain>
    </source>
</reference>
<sequence length="353" mass="39423">MSNLKTIRGPGIFVAQYVSDEAPFNTLEGLAEWAAKLGFTGIQIPIDERLIDIERAAADQSYCDSLLATLKGHGIELTELSSHLQGQLVAVHPAYDILFDGFAPAAVQGNPKAREEWARRVLFAAAPASRNLGLKAHATFSGALAWPYVYPWPQRPETLVERAFEELAARWKPILDAFDQVNVDVCYEVHPGEDVHDGISFERFLNKLDGHRRACILYDPSHFVLQQLDYLSFIDIYHERIKIYHVKDAEFLPDGRQGVYGGYSLWTDRAGRFRALGDGQVDFKGIFTRLAKYGYDGWATLESECAFKDKMVCAAEGAKFIAQNIIKVTETSFDDFASSGMSDDQVGRVLGIM</sequence>
<dbReference type="AlphaFoldDB" id="A0A3D8R5X8"/>
<dbReference type="Pfam" id="PF01261">
    <property type="entry name" value="AP_endonuc_2"/>
    <property type="match status" value="1"/>
</dbReference>
<dbReference type="InterPro" id="IPR013022">
    <property type="entry name" value="Xyl_isomerase-like_TIM-brl"/>
</dbReference>
<dbReference type="Gene3D" id="3.20.20.150">
    <property type="entry name" value="Divalent-metal-dependent TIM barrel enzymes"/>
    <property type="match status" value="1"/>
</dbReference>
<organism evidence="2 3">
    <name type="scientific">Coleophoma cylindrospora</name>
    <dbReference type="NCBI Taxonomy" id="1849047"/>
    <lineage>
        <taxon>Eukaryota</taxon>
        <taxon>Fungi</taxon>
        <taxon>Dikarya</taxon>
        <taxon>Ascomycota</taxon>
        <taxon>Pezizomycotina</taxon>
        <taxon>Leotiomycetes</taxon>
        <taxon>Helotiales</taxon>
        <taxon>Dermateaceae</taxon>
        <taxon>Coleophoma</taxon>
    </lineage>
</organism>
<dbReference type="EMBL" id="PDLM01000009">
    <property type="protein sequence ID" value="RDW69214.1"/>
    <property type="molecule type" value="Genomic_DNA"/>
</dbReference>
<protein>
    <recommendedName>
        <fullName evidence="1">Xylose isomerase-like TIM barrel domain-containing protein</fullName>
    </recommendedName>
</protein>
<dbReference type="OrthoDB" id="2307048at2759"/>
<dbReference type="PANTHER" id="PTHR12110:SF21">
    <property type="entry name" value="XYLOSE ISOMERASE-LIKE TIM BARREL DOMAIN-CONTAINING PROTEIN"/>
    <property type="match status" value="1"/>
</dbReference>
<name>A0A3D8R5X8_9HELO</name>